<keyword evidence="4" id="KW-0472">Membrane</keyword>
<gene>
    <name evidence="5" type="ORF">PAN0_008c3440</name>
</gene>
<dbReference type="Proteomes" id="UP000053758">
    <property type="component" value="Unassembled WGS sequence"/>
</dbReference>
<comment type="subcellular location">
    <subcellularLocation>
        <location evidence="1">Membrane</location>
    </subcellularLocation>
</comment>
<dbReference type="SUPFAM" id="SSF161084">
    <property type="entry name" value="MAPEG domain-like"/>
    <property type="match status" value="1"/>
</dbReference>
<dbReference type="EMBL" id="DF830075">
    <property type="protein sequence ID" value="GAK65223.1"/>
    <property type="molecule type" value="Genomic_DNA"/>
</dbReference>
<proteinExistence type="predicted"/>
<keyword evidence="3" id="KW-1133">Transmembrane helix</keyword>
<reference evidence="6" key="1">
    <citation type="journal article" date="2014" name="Genome Announc.">
        <title>Draft Genome Sequence of the Yeast Pseudozyma antarctica Type Strain JCM10317, a Producer of the Glycolipid Biosurfactants, Mannosylerythritol Lipids.</title>
        <authorList>
            <person name="Saika A."/>
            <person name="Koike H."/>
            <person name="Hori T."/>
            <person name="Fukuoka T."/>
            <person name="Sato S."/>
            <person name="Habe H."/>
            <person name="Kitamoto D."/>
            <person name="Morita T."/>
        </authorList>
    </citation>
    <scope>NUCLEOTIDE SEQUENCE [LARGE SCALE GENOMIC DNA]</scope>
    <source>
        <strain evidence="6">JCM 10317</strain>
    </source>
</reference>
<dbReference type="PANTHER" id="PTHR35371">
    <property type="entry name" value="INNER MEMBRANE PROTEIN"/>
    <property type="match status" value="1"/>
</dbReference>
<dbReference type="HOGENOM" id="CLU_110778_0_2_1"/>
<keyword evidence="6" id="KW-1185">Reference proteome</keyword>
<dbReference type="RefSeq" id="XP_014656427.1">
    <property type="nucleotide sequence ID" value="XM_014800941.1"/>
</dbReference>
<evidence type="ECO:0000313" key="6">
    <source>
        <dbReference type="Proteomes" id="UP000053758"/>
    </source>
</evidence>
<sequence>MSSYLSSQTWIRDLISPLTGGKDPLANLSWIGVLGALTLAALPHWYTIYLAESNKVQGGWSNVNPRFWVQQLIAKSATSKLSELELFILRGQSCQANAFENAPLFAATLIWANYTALPLATINNFVIAYLASRALYTVLYLNTTSKVNSFARTIAFNFGIVHMLSLWIRGGLNISPSLK</sequence>
<accession>A0A081CEX7</accession>
<keyword evidence="2" id="KW-0812">Transmembrane</keyword>
<dbReference type="InterPro" id="IPR001129">
    <property type="entry name" value="Membr-assoc_MAPEG"/>
</dbReference>
<dbReference type="Gene3D" id="1.20.120.550">
    <property type="entry name" value="Membrane associated eicosanoid/glutathione metabolism-like domain"/>
    <property type="match status" value="1"/>
</dbReference>
<dbReference type="InterPro" id="IPR023352">
    <property type="entry name" value="MAPEG-like_dom_sf"/>
</dbReference>
<dbReference type="Pfam" id="PF01124">
    <property type="entry name" value="MAPEG"/>
    <property type="match status" value="1"/>
</dbReference>
<dbReference type="GO" id="GO:0016020">
    <property type="term" value="C:membrane"/>
    <property type="evidence" value="ECO:0007669"/>
    <property type="project" value="UniProtKB-SubCell"/>
</dbReference>
<dbReference type="AlphaFoldDB" id="A0A081CEX7"/>
<name>A0A081CEX7_PSEA2</name>
<dbReference type="PANTHER" id="PTHR35371:SF1">
    <property type="entry name" value="BLR7753 PROTEIN"/>
    <property type="match status" value="1"/>
</dbReference>
<evidence type="ECO:0000313" key="5">
    <source>
        <dbReference type="EMBL" id="GAK65223.1"/>
    </source>
</evidence>
<protein>
    <submittedName>
        <fullName evidence="5">Uncharacterized protein</fullName>
    </submittedName>
</protein>
<organism evidence="5 6">
    <name type="scientific">Pseudozyma antarctica</name>
    <name type="common">Yeast</name>
    <name type="synonym">Candida antarctica</name>
    <dbReference type="NCBI Taxonomy" id="84753"/>
    <lineage>
        <taxon>Eukaryota</taxon>
        <taxon>Fungi</taxon>
        <taxon>Dikarya</taxon>
        <taxon>Basidiomycota</taxon>
        <taxon>Ustilaginomycotina</taxon>
        <taxon>Ustilaginomycetes</taxon>
        <taxon>Ustilaginales</taxon>
        <taxon>Ustilaginaceae</taxon>
        <taxon>Moesziomyces</taxon>
    </lineage>
</organism>
<evidence type="ECO:0000256" key="2">
    <source>
        <dbReference type="ARBA" id="ARBA00022692"/>
    </source>
</evidence>
<evidence type="ECO:0000256" key="4">
    <source>
        <dbReference type="ARBA" id="ARBA00023136"/>
    </source>
</evidence>
<dbReference type="GeneID" id="26304233"/>
<evidence type="ECO:0000256" key="1">
    <source>
        <dbReference type="ARBA" id="ARBA00004370"/>
    </source>
</evidence>
<evidence type="ECO:0000256" key="3">
    <source>
        <dbReference type="ARBA" id="ARBA00022989"/>
    </source>
</evidence>
<dbReference type="OrthoDB" id="2122304at2759"/>